<organism evidence="3 4">
    <name type="scientific">Amycolatopsis japonica</name>
    <dbReference type="NCBI Taxonomy" id="208439"/>
    <lineage>
        <taxon>Bacteria</taxon>
        <taxon>Bacillati</taxon>
        <taxon>Actinomycetota</taxon>
        <taxon>Actinomycetes</taxon>
        <taxon>Pseudonocardiales</taxon>
        <taxon>Pseudonocardiaceae</taxon>
        <taxon>Amycolatopsis</taxon>
        <taxon>Amycolatopsis japonica group</taxon>
    </lineage>
</organism>
<dbReference type="Proteomes" id="UP000028492">
    <property type="component" value="Chromosome"/>
</dbReference>
<reference evidence="3 4" key="1">
    <citation type="journal article" date="2014" name="J. Biotechnol.">
        <title>Complete genome sequence of the actinobacterium Amycolatopsis japonica MG417-CF17(T) (=DSM 44213T) producing (S,S)-N,N'-ethylenediaminedisuccinic acid.</title>
        <authorList>
            <person name="Stegmann E."/>
            <person name="Albersmeier A."/>
            <person name="Spohn M."/>
            <person name="Gert H."/>
            <person name="Weber T."/>
            <person name="Wohlleben W."/>
            <person name="Kalinowski J."/>
            <person name="Ruckert C."/>
        </authorList>
    </citation>
    <scope>NUCLEOTIDE SEQUENCE [LARGE SCALE GENOMIC DNA]</scope>
    <source>
        <strain evidence="4">MG417-CF17 (DSM 44213)</strain>
    </source>
</reference>
<evidence type="ECO:0000313" key="3">
    <source>
        <dbReference type="EMBL" id="AIG77262.1"/>
    </source>
</evidence>
<evidence type="ECO:0000256" key="1">
    <source>
        <dbReference type="SAM" id="SignalP"/>
    </source>
</evidence>
<gene>
    <name evidence="3" type="ORF">AJAP_22020</name>
</gene>
<keyword evidence="4" id="KW-1185">Reference proteome</keyword>
<dbReference type="Pfam" id="PF20611">
    <property type="entry name" value="DUF6801"/>
    <property type="match status" value="1"/>
</dbReference>
<dbReference type="RefSeq" id="WP_038514724.1">
    <property type="nucleotide sequence ID" value="NZ_CP008953.1"/>
</dbReference>
<proteinExistence type="predicted"/>
<dbReference type="EMBL" id="CP008953">
    <property type="protein sequence ID" value="AIG77262.1"/>
    <property type="molecule type" value="Genomic_DNA"/>
</dbReference>
<evidence type="ECO:0000313" key="4">
    <source>
        <dbReference type="Proteomes" id="UP000028492"/>
    </source>
</evidence>
<feature type="domain" description="DUF6801" evidence="2">
    <location>
        <begin position="42"/>
        <end position="193"/>
    </location>
</feature>
<dbReference type="InterPro" id="IPR046542">
    <property type="entry name" value="DUF6801"/>
</dbReference>
<feature type="chain" id="PRO_5038749887" evidence="1">
    <location>
        <begin position="31"/>
        <end position="198"/>
    </location>
</feature>
<name>A0A075USX3_9PSEU</name>
<dbReference type="KEGG" id="aja:AJAP_22020"/>
<accession>A0A075USX3</accession>
<dbReference type="AlphaFoldDB" id="A0A075USX3"/>
<sequence>MTETLVRKGVRRFRAAGIAAVVAGTVMLTAAGNAAAVEKNLTYKGGFPIIGDQKVAVVVKAEIPATAKAGEPISVPFTLDVDSGQAAGDGLRLVGAKKLSGTISSKVNIALGEQKVSIPIELPIPDTEVPAEGSLKFTATGKVDFTIPAGTPAGEATSSVDAAATSHIVTDSSLGEFDVNLTLDPPDQDAVLGKTTVS</sequence>
<dbReference type="STRING" id="208439.AJAP_22020"/>
<dbReference type="HOGENOM" id="CLU_1364737_0_0_11"/>
<protein>
    <submittedName>
        <fullName evidence="3">Conserved putative secreted protein</fullName>
    </submittedName>
</protein>
<evidence type="ECO:0000259" key="2">
    <source>
        <dbReference type="Pfam" id="PF20611"/>
    </source>
</evidence>
<dbReference type="eggNOG" id="ENOG5031JN2">
    <property type="taxonomic scope" value="Bacteria"/>
</dbReference>
<feature type="signal peptide" evidence="1">
    <location>
        <begin position="1"/>
        <end position="30"/>
    </location>
</feature>
<keyword evidence="1" id="KW-0732">Signal</keyword>